<dbReference type="AlphaFoldDB" id="A0AAF3FL02"/>
<accession>A0AAF3FL02</accession>
<keyword evidence="1 4" id="KW-0479">Metal-binding</keyword>
<evidence type="ECO:0000256" key="2">
    <source>
        <dbReference type="ARBA" id="ARBA00022771"/>
    </source>
</evidence>
<evidence type="ECO:0000256" key="3">
    <source>
        <dbReference type="ARBA" id="ARBA00022833"/>
    </source>
</evidence>
<keyword evidence="3 4" id="KW-0862">Zinc</keyword>
<evidence type="ECO:0000256" key="4">
    <source>
        <dbReference type="PROSITE-ProRule" id="PRU00723"/>
    </source>
</evidence>
<evidence type="ECO:0000259" key="5">
    <source>
        <dbReference type="PROSITE" id="PS50103"/>
    </source>
</evidence>
<feature type="domain" description="C3H1-type" evidence="5">
    <location>
        <begin position="106"/>
        <end position="133"/>
    </location>
</feature>
<dbReference type="WBParaSite" id="MBELARI_LOCUS6747">
    <property type="protein sequence ID" value="MBELARI_LOCUS6747"/>
    <property type="gene ID" value="MBELARI_LOCUS6747"/>
</dbReference>
<dbReference type="InterPro" id="IPR000571">
    <property type="entry name" value="Znf_CCCH"/>
</dbReference>
<feature type="zinc finger region" description="C3H1-type" evidence="4">
    <location>
        <begin position="106"/>
        <end position="133"/>
    </location>
</feature>
<evidence type="ECO:0000313" key="7">
    <source>
        <dbReference type="WBParaSite" id="MBELARI_LOCUS6747"/>
    </source>
</evidence>
<protein>
    <recommendedName>
        <fullName evidence="5">C3H1-type domain-containing protein</fullName>
    </recommendedName>
</protein>
<sequence>MVYGDVRETGEKPRLIFANIPVAKLGFATETDPPKTILERLLNDVYEISDVEYTVNSISCKFDKNTGLAKITTHFSQQVAKRLLNTQGSRKLLKYNKEHNFGIKVYSQQMCEFFYYLGRCPFYNGCSFSHEHEKLPPTKNITCGMCFLEKANVAHAVVVFPNGLY</sequence>
<dbReference type="PROSITE" id="PS50103">
    <property type="entry name" value="ZF_C3H1"/>
    <property type="match status" value="1"/>
</dbReference>
<dbReference type="GO" id="GO:0008270">
    <property type="term" value="F:zinc ion binding"/>
    <property type="evidence" value="ECO:0007669"/>
    <property type="project" value="UniProtKB-KW"/>
</dbReference>
<organism evidence="6 7">
    <name type="scientific">Mesorhabditis belari</name>
    <dbReference type="NCBI Taxonomy" id="2138241"/>
    <lineage>
        <taxon>Eukaryota</taxon>
        <taxon>Metazoa</taxon>
        <taxon>Ecdysozoa</taxon>
        <taxon>Nematoda</taxon>
        <taxon>Chromadorea</taxon>
        <taxon>Rhabditida</taxon>
        <taxon>Rhabditina</taxon>
        <taxon>Rhabditomorpha</taxon>
        <taxon>Rhabditoidea</taxon>
        <taxon>Rhabditidae</taxon>
        <taxon>Mesorhabditinae</taxon>
        <taxon>Mesorhabditis</taxon>
    </lineage>
</organism>
<dbReference type="Proteomes" id="UP000887575">
    <property type="component" value="Unassembled WGS sequence"/>
</dbReference>
<evidence type="ECO:0000256" key="1">
    <source>
        <dbReference type="ARBA" id="ARBA00022723"/>
    </source>
</evidence>
<reference evidence="7" key="1">
    <citation type="submission" date="2024-02" db="UniProtKB">
        <authorList>
            <consortium name="WormBaseParasite"/>
        </authorList>
    </citation>
    <scope>IDENTIFICATION</scope>
</reference>
<keyword evidence="2 4" id="KW-0863">Zinc-finger</keyword>
<proteinExistence type="predicted"/>
<evidence type="ECO:0000313" key="6">
    <source>
        <dbReference type="Proteomes" id="UP000887575"/>
    </source>
</evidence>
<name>A0AAF3FL02_9BILA</name>
<dbReference type="InterPro" id="IPR036855">
    <property type="entry name" value="Znf_CCCH_sf"/>
</dbReference>
<keyword evidence="6" id="KW-1185">Reference proteome</keyword>
<dbReference type="SUPFAM" id="SSF90229">
    <property type="entry name" value="CCCH zinc finger"/>
    <property type="match status" value="1"/>
</dbReference>